<dbReference type="InterPro" id="IPR001789">
    <property type="entry name" value="Sig_transdc_resp-reg_receiver"/>
</dbReference>
<protein>
    <submittedName>
        <fullName evidence="2">Response regulator receiver modulated CheW protein</fullName>
    </submittedName>
</protein>
<dbReference type="Gene3D" id="3.40.50.2300">
    <property type="match status" value="1"/>
</dbReference>
<feature type="domain" description="Response regulatory" evidence="1">
    <location>
        <begin position="61"/>
        <end position="187"/>
    </location>
</feature>
<dbReference type="Pfam" id="PF00072">
    <property type="entry name" value="Response_reg"/>
    <property type="match status" value="1"/>
</dbReference>
<accession>K1TYW3</accession>
<sequence length="187" mass="20367">KPPQVSGDSTTGIATGIAKVDGKILVILDFEKIVSDINKAAGLDLKGAENAKATAVTAEKHIVIVEDSQFLNKMIVNSLSDIGFKEIRSFPNGKEAWDYISQFSGYNGDVTNCVAAVITDIEMPQMDGHHLTKLIKSDPTLKKIPVFLFSSLINEQMYQKGLSVGADEQFSKPQIGMLIERLIQILS</sequence>
<name>K1TYW3_9ZZZZ</name>
<dbReference type="PANTHER" id="PTHR47233:SF3">
    <property type="entry name" value="CHEMOTAXIS PROTEIN CHEV"/>
    <property type="match status" value="1"/>
</dbReference>
<feature type="non-terminal residue" evidence="2">
    <location>
        <position position="1"/>
    </location>
</feature>
<dbReference type="InterPro" id="IPR011006">
    <property type="entry name" value="CheY-like_superfamily"/>
</dbReference>
<organism evidence="2">
    <name type="scientific">human gut metagenome</name>
    <dbReference type="NCBI Taxonomy" id="408170"/>
    <lineage>
        <taxon>unclassified sequences</taxon>
        <taxon>metagenomes</taxon>
        <taxon>organismal metagenomes</taxon>
    </lineage>
</organism>
<dbReference type="SUPFAM" id="SSF52172">
    <property type="entry name" value="CheY-like"/>
    <property type="match status" value="1"/>
</dbReference>
<dbReference type="PANTHER" id="PTHR47233">
    <property type="entry name" value="CHEMOTAXIS PROTEIN CHEV"/>
    <property type="match status" value="1"/>
</dbReference>
<dbReference type="PROSITE" id="PS50110">
    <property type="entry name" value="RESPONSE_REGULATORY"/>
    <property type="match status" value="1"/>
</dbReference>
<dbReference type="AlphaFoldDB" id="K1TYW3"/>
<dbReference type="GO" id="GO:0000160">
    <property type="term" value="P:phosphorelay signal transduction system"/>
    <property type="evidence" value="ECO:0007669"/>
    <property type="project" value="InterPro"/>
</dbReference>
<evidence type="ECO:0000313" key="2">
    <source>
        <dbReference type="EMBL" id="EKC71355.1"/>
    </source>
</evidence>
<dbReference type="SMART" id="SM00448">
    <property type="entry name" value="REC"/>
    <property type="match status" value="1"/>
</dbReference>
<proteinExistence type="predicted"/>
<comment type="caution">
    <text evidence="2">The sequence shown here is derived from an EMBL/GenBank/DDBJ whole genome shotgun (WGS) entry which is preliminary data.</text>
</comment>
<gene>
    <name evidence="2" type="ORF">OBE_03438</name>
</gene>
<dbReference type="EMBL" id="AJWZ01002292">
    <property type="protein sequence ID" value="EKC71355.1"/>
    <property type="molecule type" value="Genomic_DNA"/>
</dbReference>
<evidence type="ECO:0000259" key="1">
    <source>
        <dbReference type="PROSITE" id="PS50110"/>
    </source>
</evidence>
<reference evidence="2" key="1">
    <citation type="journal article" date="2013" name="Environ. Microbiol.">
        <title>Microbiota from the distal guts of lean and obese adolescents exhibit partial functional redundancy besides clear differences in community structure.</title>
        <authorList>
            <person name="Ferrer M."/>
            <person name="Ruiz A."/>
            <person name="Lanza F."/>
            <person name="Haange S.B."/>
            <person name="Oberbach A."/>
            <person name="Till H."/>
            <person name="Bargiela R."/>
            <person name="Campoy C."/>
            <person name="Segura M.T."/>
            <person name="Richter M."/>
            <person name="von Bergen M."/>
            <person name="Seifert J."/>
            <person name="Suarez A."/>
        </authorList>
    </citation>
    <scope>NUCLEOTIDE SEQUENCE</scope>
</reference>